<dbReference type="InterPro" id="IPR027443">
    <property type="entry name" value="IPNS-like_sf"/>
</dbReference>
<evidence type="ECO:0008006" key="3">
    <source>
        <dbReference type="Google" id="ProtNLM"/>
    </source>
</evidence>
<dbReference type="RefSeq" id="XP_022457261.1">
    <property type="nucleotide sequence ID" value="XM_022605832.1"/>
</dbReference>
<dbReference type="GeneID" id="34518649"/>
<accession>W6MGJ7</accession>
<organism evidence="1 2">
    <name type="scientific">Kuraishia capsulata CBS 1993</name>
    <dbReference type="NCBI Taxonomy" id="1382522"/>
    <lineage>
        <taxon>Eukaryota</taxon>
        <taxon>Fungi</taxon>
        <taxon>Dikarya</taxon>
        <taxon>Ascomycota</taxon>
        <taxon>Saccharomycotina</taxon>
        <taxon>Pichiomycetes</taxon>
        <taxon>Pichiales</taxon>
        <taxon>Pichiaceae</taxon>
        <taxon>Kuraishia</taxon>
    </lineage>
</organism>
<dbReference type="Proteomes" id="UP000019384">
    <property type="component" value="Unassembled WGS sequence"/>
</dbReference>
<dbReference type="AlphaFoldDB" id="W6MGJ7"/>
<protein>
    <recommendedName>
        <fullName evidence="3">DUF1479-domain-containing protein</fullName>
    </recommendedName>
</protein>
<dbReference type="HOGENOM" id="CLU_011148_0_0_1"/>
<dbReference type="STRING" id="1382522.W6MGJ7"/>
<dbReference type="OrthoDB" id="8249012at2759"/>
<dbReference type="Gene3D" id="2.60.120.330">
    <property type="entry name" value="B-lactam Antibiotic, Isopenicillin N Synthase, Chain"/>
    <property type="match status" value="1"/>
</dbReference>
<reference evidence="1" key="1">
    <citation type="submission" date="2013-12" db="EMBL/GenBank/DDBJ databases">
        <authorList>
            <person name="Genoscope - CEA"/>
        </authorList>
    </citation>
    <scope>NUCLEOTIDE SEQUENCE</scope>
    <source>
        <strain evidence="1">CBS 1993</strain>
    </source>
</reference>
<evidence type="ECO:0000313" key="1">
    <source>
        <dbReference type="EMBL" id="CDK25249.1"/>
    </source>
</evidence>
<keyword evidence="2" id="KW-1185">Reference proteome</keyword>
<proteinExistence type="predicted"/>
<dbReference type="Pfam" id="PF07350">
    <property type="entry name" value="Gig2-like"/>
    <property type="match status" value="1"/>
</dbReference>
<dbReference type="PANTHER" id="PTHR30613:SF1">
    <property type="entry name" value="DUF1479 DOMAIN PROTEIN (AFU_ORTHOLOGUE AFUA_5G09280)"/>
    <property type="match status" value="1"/>
</dbReference>
<reference evidence="1" key="2">
    <citation type="submission" date="2014-02" db="EMBL/GenBank/DDBJ databases">
        <title>Complete DNA sequence of /Kuraishia capsulata/ illustrates novel genomic features among budding yeasts (/Saccharomycotina/).</title>
        <authorList>
            <person name="Morales L."/>
            <person name="Noel B."/>
            <person name="Porcel B."/>
            <person name="Marcet-Houben M."/>
            <person name="Hullo M-F."/>
            <person name="Sacerdot C."/>
            <person name="Tekaia F."/>
            <person name="Leh-Louis V."/>
            <person name="Despons L."/>
            <person name="Khanna V."/>
            <person name="Aury J-M."/>
            <person name="Barbe V."/>
            <person name="Couloux A."/>
            <person name="Labadie K."/>
            <person name="Pelletier E."/>
            <person name="Souciet J-L."/>
            <person name="Boekhout T."/>
            <person name="Gabaldon T."/>
            <person name="Wincker P."/>
            <person name="Dujon B."/>
        </authorList>
    </citation>
    <scope>NUCLEOTIDE SEQUENCE</scope>
    <source>
        <strain evidence="1">CBS 1993</strain>
    </source>
</reference>
<dbReference type="InterPro" id="IPR010856">
    <property type="entry name" value="Gig2-like"/>
</dbReference>
<dbReference type="SUPFAM" id="SSF51197">
    <property type="entry name" value="Clavaminate synthase-like"/>
    <property type="match status" value="1"/>
</dbReference>
<gene>
    <name evidence="1" type="ORF">KUCA_T00001216001</name>
</gene>
<dbReference type="PANTHER" id="PTHR30613">
    <property type="entry name" value="UNCHARACTERIZED PROTEIN YBIU-RELATED"/>
    <property type="match status" value="1"/>
</dbReference>
<dbReference type="EMBL" id="HG793125">
    <property type="protein sequence ID" value="CDK25249.1"/>
    <property type="molecule type" value="Genomic_DNA"/>
</dbReference>
<evidence type="ECO:0000313" key="2">
    <source>
        <dbReference type="Proteomes" id="UP000019384"/>
    </source>
</evidence>
<name>W6MGJ7_9ASCO</name>
<sequence length="467" mass="52641">MNTRTVTSVGERAIGAIGSGFAPELGERYSQLKAEILKPEHYEALEESWKRLLTELDSEIEAIAAEGSNFIPQVEFNAIESNSNTIPDEYKKLLKERGCLIIRGVYSQEQALNWKKDFVDYLKSHPGLTGHPKGSPSNWFVHWSRTQVEARSHPRTIQLMKAVGKVYENDDPDALVDMSSQVVYPDRLRVRQPGKQVTLNLHVDSSSIERWEDPSYREVYKEIFEGEWEKWDPYQIAKRPAGVQDLYNGATNNGSTCSVFRAFQGWVALSHSKCGEGTIRFLPNMRTAIPYLLLRPFFWKDDGKLEFQSSKFPGATPGSGQLLAHDPGLFPHLKHDKSVVGIPYVNPGDFVLWHADLLHEVDRNHAGNMDSSVCFIAHTPLCPYNINTLKDSNRSFLDGSKPADFVYELQYGPCESSFEDRGQSKDVLSVDGKRALGLEKFDVDEPGLTAGQKKIRELANEALFSKE</sequence>